<evidence type="ECO:0000256" key="1">
    <source>
        <dbReference type="SAM" id="MobiDB-lite"/>
    </source>
</evidence>
<keyword evidence="3" id="KW-1185">Reference proteome</keyword>
<evidence type="ECO:0000313" key="2">
    <source>
        <dbReference type="EMBL" id="QVI24124.1"/>
    </source>
</evidence>
<sequence>MPDGQDSKPMNRDARSGSFPESLPTSLSDRRSICENDWSAFRNIEYTVDHWSRNEWPSGREVFYWYLTFRNSELINLAQLCQNSLNSDGFDLVPLDRLHITILRIGNYDEISQEDIQAIADSAKVGLSDIDSFDLTVGPLAGSRGAVRFTVSPWKELFQLHRILGAATRKVLPDLPIASTQRFRPHLGIGYSNRQQEAASLIEQVASLRDATPVTVQVEAVKLVRLRRELHAYHWEDVATLALKPS</sequence>
<dbReference type="Proteomes" id="UP000683310">
    <property type="component" value="Chromosome"/>
</dbReference>
<organism evidence="2 3">
    <name type="scientific">Nocardia tengchongensis</name>
    <dbReference type="NCBI Taxonomy" id="2055889"/>
    <lineage>
        <taxon>Bacteria</taxon>
        <taxon>Bacillati</taxon>
        <taxon>Actinomycetota</taxon>
        <taxon>Actinomycetes</taxon>
        <taxon>Mycobacteriales</taxon>
        <taxon>Nocardiaceae</taxon>
        <taxon>Nocardia</taxon>
    </lineage>
</organism>
<dbReference type="InterPro" id="IPR009097">
    <property type="entry name" value="Cyclic_Pdiesterase"/>
</dbReference>
<feature type="compositionally biased region" description="Basic and acidic residues" evidence="1">
    <location>
        <begin position="1"/>
        <end position="15"/>
    </location>
</feature>
<evidence type="ECO:0000313" key="3">
    <source>
        <dbReference type="Proteomes" id="UP000683310"/>
    </source>
</evidence>
<dbReference type="Pfam" id="PF13563">
    <property type="entry name" value="2_5_RNA_ligase2"/>
    <property type="match status" value="1"/>
</dbReference>
<proteinExistence type="predicted"/>
<name>A0ABX8CW49_9NOCA</name>
<dbReference type="SUPFAM" id="SSF55144">
    <property type="entry name" value="LigT-like"/>
    <property type="match status" value="1"/>
</dbReference>
<dbReference type="GO" id="GO:0016874">
    <property type="term" value="F:ligase activity"/>
    <property type="evidence" value="ECO:0007669"/>
    <property type="project" value="UniProtKB-KW"/>
</dbReference>
<keyword evidence="2" id="KW-0436">Ligase</keyword>
<accession>A0ABX8CW49</accession>
<dbReference type="EMBL" id="CP074371">
    <property type="protein sequence ID" value="QVI24124.1"/>
    <property type="molecule type" value="Genomic_DNA"/>
</dbReference>
<dbReference type="Gene3D" id="3.90.1140.10">
    <property type="entry name" value="Cyclic phosphodiesterase"/>
    <property type="match status" value="1"/>
</dbReference>
<reference evidence="2 3" key="1">
    <citation type="submission" date="2021-04" db="EMBL/GenBank/DDBJ databases">
        <title>Nocardia tengchongensis.</title>
        <authorList>
            <person name="Zhuang k."/>
            <person name="Ran Y."/>
            <person name="Li W."/>
        </authorList>
    </citation>
    <scope>NUCLEOTIDE SEQUENCE [LARGE SCALE GENOMIC DNA]</scope>
    <source>
        <strain evidence="2 3">CFH S0057</strain>
    </source>
</reference>
<gene>
    <name evidence="2" type="ORF">KHQ06_15905</name>
</gene>
<feature type="region of interest" description="Disordered" evidence="1">
    <location>
        <begin position="1"/>
        <end position="27"/>
    </location>
</feature>
<protein>
    <submittedName>
        <fullName evidence="2">2'-5' RNA ligase family protein</fullName>
    </submittedName>
</protein>